<dbReference type="AlphaFoldDB" id="A0A1G7ISX0"/>
<keyword evidence="3" id="KW-1185">Reference proteome</keyword>
<evidence type="ECO:0000313" key="3">
    <source>
        <dbReference type="Proteomes" id="UP000199072"/>
    </source>
</evidence>
<gene>
    <name evidence="2" type="ORF">SAMN05216464_113150</name>
</gene>
<protein>
    <recommendedName>
        <fullName evidence="4">Conjugal transfer protein TraI</fullName>
    </recommendedName>
</protein>
<dbReference type="Proteomes" id="UP000199072">
    <property type="component" value="Unassembled WGS sequence"/>
</dbReference>
<accession>A0A1G7ISX0</accession>
<organism evidence="2 3">
    <name type="scientific">Mucilaginibacter pineti</name>
    <dbReference type="NCBI Taxonomy" id="1391627"/>
    <lineage>
        <taxon>Bacteria</taxon>
        <taxon>Pseudomonadati</taxon>
        <taxon>Bacteroidota</taxon>
        <taxon>Sphingobacteriia</taxon>
        <taxon>Sphingobacteriales</taxon>
        <taxon>Sphingobacteriaceae</taxon>
        <taxon>Mucilaginibacter</taxon>
    </lineage>
</organism>
<evidence type="ECO:0000256" key="1">
    <source>
        <dbReference type="SAM" id="Coils"/>
    </source>
</evidence>
<feature type="coiled-coil region" evidence="1">
    <location>
        <begin position="43"/>
        <end position="70"/>
    </location>
</feature>
<proteinExistence type="predicted"/>
<dbReference type="RefSeq" id="WP_240315323.1">
    <property type="nucleotide sequence ID" value="NZ_FNAI01000013.1"/>
</dbReference>
<dbReference type="EMBL" id="FNAI01000013">
    <property type="protein sequence ID" value="SDF15761.1"/>
    <property type="molecule type" value="Genomic_DNA"/>
</dbReference>
<reference evidence="2 3" key="1">
    <citation type="submission" date="2016-10" db="EMBL/GenBank/DDBJ databases">
        <authorList>
            <person name="de Groot N.N."/>
        </authorList>
    </citation>
    <scope>NUCLEOTIDE SEQUENCE [LARGE SCALE GENOMIC DNA]</scope>
    <source>
        <strain evidence="2 3">47C3B</strain>
    </source>
</reference>
<evidence type="ECO:0000313" key="2">
    <source>
        <dbReference type="EMBL" id="SDF15761.1"/>
    </source>
</evidence>
<name>A0A1G7ISX0_9SPHI</name>
<sequence>MKKMIITVLLISGILLMPISRTQAQIPIINLITAAIKKVIMALDLKVQQLQNKTLALQNAEQNLENSLSLNKLNDISGWLNKEKDLYKGYYAELSTVRAVISGYDEVRTVISQQKQLISEYQQAYAISRRDSHFSPEEISYMGNIYSGILQESLRNLNDLMVAVGAGSQMDDAERLQRVSQATKGMQTNLNHLRQFNRQNSLLSLGRAKDQQERLLVRQLYGLQ</sequence>
<evidence type="ECO:0008006" key="4">
    <source>
        <dbReference type="Google" id="ProtNLM"/>
    </source>
</evidence>
<keyword evidence="1" id="KW-0175">Coiled coil</keyword>
<dbReference type="STRING" id="1391627.SAMN05216464_113150"/>